<name>A0A383A642_9ZZZZ</name>
<dbReference type="PANTHER" id="PTHR43174:SF1">
    <property type="entry name" value="UDP-N-ACETYLGLUCOSAMINE 2-EPIMERASE"/>
    <property type="match status" value="1"/>
</dbReference>
<evidence type="ECO:0000313" key="2">
    <source>
        <dbReference type="EMBL" id="SVE03081.1"/>
    </source>
</evidence>
<feature type="domain" description="UDP-N-acetylglucosamine 2-epimerase" evidence="1">
    <location>
        <begin position="31"/>
        <end position="99"/>
    </location>
</feature>
<accession>A0A383A642</accession>
<dbReference type="InterPro" id="IPR029767">
    <property type="entry name" value="WecB-like"/>
</dbReference>
<protein>
    <recommendedName>
        <fullName evidence="1">UDP-N-acetylglucosamine 2-epimerase domain-containing protein</fullName>
    </recommendedName>
</protein>
<dbReference type="InterPro" id="IPR003331">
    <property type="entry name" value="UDP_GlcNAc_Epimerase_2_dom"/>
</dbReference>
<sequence>MKIIVVVGARPNFIKIAPLIWEFNRRGFNCYSIVHSGQHYDYKMSDVFFNELKLPEPTYYLNAGSGTHAEQTANVMVEFEKVCLREKPDIVIVVGDVNT</sequence>
<proteinExistence type="predicted"/>
<dbReference type="EMBL" id="UINC01189408">
    <property type="protein sequence ID" value="SVE03081.1"/>
    <property type="molecule type" value="Genomic_DNA"/>
</dbReference>
<dbReference type="PANTHER" id="PTHR43174">
    <property type="entry name" value="UDP-N-ACETYLGLUCOSAMINE 2-EPIMERASE"/>
    <property type="match status" value="1"/>
</dbReference>
<reference evidence="2" key="1">
    <citation type="submission" date="2018-05" db="EMBL/GenBank/DDBJ databases">
        <authorList>
            <person name="Lanie J.A."/>
            <person name="Ng W.-L."/>
            <person name="Kazmierczak K.M."/>
            <person name="Andrzejewski T.M."/>
            <person name="Davidsen T.M."/>
            <person name="Wayne K.J."/>
            <person name="Tettelin H."/>
            <person name="Glass J.I."/>
            <person name="Rusch D."/>
            <person name="Podicherti R."/>
            <person name="Tsui H.-C.T."/>
            <person name="Winkler M.E."/>
        </authorList>
    </citation>
    <scope>NUCLEOTIDE SEQUENCE</scope>
</reference>
<gene>
    <name evidence="2" type="ORF">METZ01_LOCUS455935</name>
</gene>
<organism evidence="2">
    <name type="scientific">marine metagenome</name>
    <dbReference type="NCBI Taxonomy" id="408172"/>
    <lineage>
        <taxon>unclassified sequences</taxon>
        <taxon>metagenomes</taxon>
        <taxon>ecological metagenomes</taxon>
    </lineage>
</organism>
<dbReference type="Pfam" id="PF02350">
    <property type="entry name" value="Epimerase_2"/>
    <property type="match status" value="1"/>
</dbReference>
<feature type="non-terminal residue" evidence="2">
    <location>
        <position position="99"/>
    </location>
</feature>
<dbReference type="AlphaFoldDB" id="A0A383A642"/>
<dbReference type="Gene3D" id="3.40.50.2000">
    <property type="entry name" value="Glycogen Phosphorylase B"/>
    <property type="match status" value="1"/>
</dbReference>
<dbReference type="SUPFAM" id="SSF53756">
    <property type="entry name" value="UDP-Glycosyltransferase/glycogen phosphorylase"/>
    <property type="match status" value="1"/>
</dbReference>
<evidence type="ECO:0000259" key="1">
    <source>
        <dbReference type="Pfam" id="PF02350"/>
    </source>
</evidence>